<protein>
    <submittedName>
        <fullName evidence="2">Uncharacterized protein</fullName>
    </submittedName>
</protein>
<accession>A0A4Y7T8G1</accession>
<comment type="caution">
    <text evidence="2">The sequence shown here is derived from an EMBL/GenBank/DDBJ whole genome shotgun (WGS) entry which is preliminary data.</text>
</comment>
<organism evidence="2 3">
    <name type="scientific">Coprinellus micaceus</name>
    <name type="common">Glistening ink-cap mushroom</name>
    <name type="synonym">Coprinus micaceus</name>
    <dbReference type="NCBI Taxonomy" id="71717"/>
    <lineage>
        <taxon>Eukaryota</taxon>
        <taxon>Fungi</taxon>
        <taxon>Dikarya</taxon>
        <taxon>Basidiomycota</taxon>
        <taxon>Agaricomycotina</taxon>
        <taxon>Agaricomycetes</taxon>
        <taxon>Agaricomycetidae</taxon>
        <taxon>Agaricales</taxon>
        <taxon>Agaricineae</taxon>
        <taxon>Psathyrellaceae</taxon>
        <taxon>Coprinellus</taxon>
    </lineage>
</organism>
<feature type="region of interest" description="Disordered" evidence="1">
    <location>
        <begin position="74"/>
        <end position="111"/>
    </location>
</feature>
<keyword evidence="3" id="KW-1185">Reference proteome</keyword>
<reference evidence="2 3" key="1">
    <citation type="journal article" date="2019" name="Nat. Ecol. Evol.">
        <title>Megaphylogeny resolves global patterns of mushroom evolution.</title>
        <authorList>
            <person name="Varga T."/>
            <person name="Krizsan K."/>
            <person name="Foldi C."/>
            <person name="Dima B."/>
            <person name="Sanchez-Garcia M."/>
            <person name="Sanchez-Ramirez S."/>
            <person name="Szollosi G.J."/>
            <person name="Szarkandi J.G."/>
            <person name="Papp V."/>
            <person name="Albert L."/>
            <person name="Andreopoulos W."/>
            <person name="Angelini C."/>
            <person name="Antonin V."/>
            <person name="Barry K.W."/>
            <person name="Bougher N.L."/>
            <person name="Buchanan P."/>
            <person name="Buyck B."/>
            <person name="Bense V."/>
            <person name="Catcheside P."/>
            <person name="Chovatia M."/>
            <person name="Cooper J."/>
            <person name="Damon W."/>
            <person name="Desjardin D."/>
            <person name="Finy P."/>
            <person name="Geml J."/>
            <person name="Haridas S."/>
            <person name="Hughes K."/>
            <person name="Justo A."/>
            <person name="Karasinski D."/>
            <person name="Kautmanova I."/>
            <person name="Kiss B."/>
            <person name="Kocsube S."/>
            <person name="Kotiranta H."/>
            <person name="LaButti K.M."/>
            <person name="Lechner B.E."/>
            <person name="Liimatainen K."/>
            <person name="Lipzen A."/>
            <person name="Lukacs Z."/>
            <person name="Mihaltcheva S."/>
            <person name="Morgado L.N."/>
            <person name="Niskanen T."/>
            <person name="Noordeloos M.E."/>
            <person name="Ohm R.A."/>
            <person name="Ortiz-Santana B."/>
            <person name="Ovrebo C."/>
            <person name="Racz N."/>
            <person name="Riley R."/>
            <person name="Savchenko A."/>
            <person name="Shiryaev A."/>
            <person name="Soop K."/>
            <person name="Spirin V."/>
            <person name="Szebenyi C."/>
            <person name="Tomsovsky M."/>
            <person name="Tulloss R.E."/>
            <person name="Uehling J."/>
            <person name="Grigoriev I.V."/>
            <person name="Vagvolgyi C."/>
            <person name="Papp T."/>
            <person name="Martin F.M."/>
            <person name="Miettinen O."/>
            <person name="Hibbett D.S."/>
            <person name="Nagy L.G."/>
        </authorList>
    </citation>
    <scope>NUCLEOTIDE SEQUENCE [LARGE SCALE GENOMIC DNA]</scope>
    <source>
        <strain evidence="2 3">FP101781</strain>
    </source>
</reference>
<gene>
    <name evidence="2" type="ORF">FA13DRAFT_1733771</name>
</gene>
<feature type="region of interest" description="Disordered" evidence="1">
    <location>
        <begin position="1"/>
        <end position="56"/>
    </location>
</feature>
<sequence length="186" mass="19698">MPRHKSKSAELSKLKQSSIKVFMRPKAQRPQSVAQPTALGDTSGEGPIRFSAFLPKDPSKPLLRMSSWLEAPSTPAGEISDVPLDPGGLNHPEAEGAGLNPGARGRGNNPDDAPRIVTIKHPVSIPVTVRFRSSDEAMIEVPGTVNFDLDVQVVLSIEKDKDNAVQPSPEPDGVSALETIALGAVA</sequence>
<evidence type="ECO:0000313" key="3">
    <source>
        <dbReference type="Proteomes" id="UP000298030"/>
    </source>
</evidence>
<proteinExistence type="predicted"/>
<evidence type="ECO:0000313" key="2">
    <source>
        <dbReference type="EMBL" id="TEB30467.1"/>
    </source>
</evidence>
<dbReference type="EMBL" id="QPFP01000023">
    <property type="protein sequence ID" value="TEB30467.1"/>
    <property type="molecule type" value="Genomic_DNA"/>
</dbReference>
<dbReference type="Proteomes" id="UP000298030">
    <property type="component" value="Unassembled WGS sequence"/>
</dbReference>
<dbReference type="AlphaFoldDB" id="A0A4Y7T8G1"/>
<evidence type="ECO:0000256" key="1">
    <source>
        <dbReference type="SAM" id="MobiDB-lite"/>
    </source>
</evidence>
<name>A0A4Y7T8G1_COPMI</name>